<organism evidence="3 4">
    <name type="scientific">Lentinus tigrinus ALCF2SS1-6</name>
    <dbReference type="NCBI Taxonomy" id="1328759"/>
    <lineage>
        <taxon>Eukaryota</taxon>
        <taxon>Fungi</taxon>
        <taxon>Dikarya</taxon>
        <taxon>Basidiomycota</taxon>
        <taxon>Agaricomycotina</taxon>
        <taxon>Agaricomycetes</taxon>
        <taxon>Polyporales</taxon>
        <taxon>Polyporaceae</taxon>
        <taxon>Lentinus</taxon>
    </lineage>
</organism>
<name>A0A5C2RZ97_9APHY</name>
<feature type="region of interest" description="Disordered" evidence="1">
    <location>
        <begin position="1"/>
        <end position="30"/>
    </location>
</feature>
<keyword evidence="2" id="KW-1133">Transmembrane helix</keyword>
<reference evidence="3" key="1">
    <citation type="journal article" date="2018" name="Genome Biol. Evol.">
        <title>Genomics and development of Lentinus tigrinus, a white-rot wood-decaying mushroom with dimorphic fruiting bodies.</title>
        <authorList>
            <person name="Wu B."/>
            <person name="Xu Z."/>
            <person name="Knudson A."/>
            <person name="Carlson A."/>
            <person name="Chen N."/>
            <person name="Kovaka S."/>
            <person name="LaButti K."/>
            <person name="Lipzen A."/>
            <person name="Pennachio C."/>
            <person name="Riley R."/>
            <person name="Schakwitz W."/>
            <person name="Umezawa K."/>
            <person name="Ohm R.A."/>
            <person name="Grigoriev I.V."/>
            <person name="Nagy L.G."/>
            <person name="Gibbons J."/>
            <person name="Hibbett D."/>
        </authorList>
    </citation>
    <scope>NUCLEOTIDE SEQUENCE [LARGE SCALE GENOMIC DNA]</scope>
    <source>
        <strain evidence="3">ALCF2SS1-6</strain>
    </source>
</reference>
<keyword evidence="2" id="KW-0812">Transmembrane</keyword>
<feature type="compositionally biased region" description="Basic residues" evidence="1">
    <location>
        <begin position="11"/>
        <end position="20"/>
    </location>
</feature>
<dbReference type="EMBL" id="ML122288">
    <property type="protein sequence ID" value="RPD56402.1"/>
    <property type="molecule type" value="Genomic_DNA"/>
</dbReference>
<sequence>MNTNINSHANMKGRVRRRVGTRGARVPPSSLRPARRCAVFILRHVHVHVNARHPLLLSRVPGSPGSSLLALALALSLLLLFHIFASRTVCVRYVSRRYSVVSLHFSRLSPTPALSLRSTSNTGSATTSSPSQVLSVYLDSCVPYPMELGVRLVLPGCKDTIASLAMQLNIRRSAARAPPDHDPLRR</sequence>
<dbReference type="AlphaFoldDB" id="A0A5C2RZ97"/>
<evidence type="ECO:0000313" key="4">
    <source>
        <dbReference type="Proteomes" id="UP000313359"/>
    </source>
</evidence>
<gene>
    <name evidence="3" type="ORF">L227DRAFT_258115</name>
</gene>
<keyword evidence="4" id="KW-1185">Reference proteome</keyword>
<keyword evidence="2" id="KW-0472">Membrane</keyword>
<evidence type="ECO:0000313" key="3">
    <source>
        <dbReference type="EMBL" id="RPD56402.1"/>
    </source>
</evidence>
<evidence type="ECO:0000256" key="2">
    <source>
        <dbReference type="SAM" id="Phobius"/>
    </source>
</evidence>
<evidence type="ECO:0000256" key="1">
    <source>
        <dbReference type="SAM" id="MobiDB-lite"/>
    </source>
</evidence>
<accession>A0A5C2RZ97</accession>
<feature type="transmembrane region" description="Helical" evidence="2">
    <location>
        <begin position="68"/>
        <end position="89"/>
    </location>
</feature>
<dbReference type="Proteomes" id="UP000313359">
    <property type="component" value="Unassembled WGS sequence"/>
</dbReference>
<proteinExistence type="predicted"/>
<protein>
    <submittedName>
        <fullName evidence="3">Uncharacterized protein</fullName>
    </submittedName>
</protein>